<evidence type="ECO:0000313" key="2">
    <source>
        <dbReference type="EMBL" id="SFS81024.1"/>
    </source>
</evidence>
<dbReference type="Gene3D" id="3.40.50.1010">
    <property type="entry name" value="5'-nuclease"/>
    <property type="match status" value="1"/>
</dbReference>
<protein>
    <recommendedName>
        <fullName evidence="1">PIN domain-containing protein</fullName>
    </recommendedName>
</protein>
<dbReference type="SUPFAM" id="SSF88723">
    <property type="entry name" value="PIN domain-like"/>
    <property type="match status" value="1"/>
</dbReference>
<dbReference type="AlphaFoldDB" id="A0A1I6SVM8"/>
<keyword evidence="3" id="KW-1185">Reference proteome</keyword>
<dbReference type="CDD" id="cd09874">
    <property type="entry name" value="PIN_MT3492-like"/>
    <property type="match status" value="1"/>
</dbReference>
<dbReference type="EMBL" id="FOZV01000006">
    <property type="protein sequence ID" value="SFS81024.1"/>
    <property type="molecule type" value="Genomic_DNA"/>
</dbReference>
<dbReference type="STRING" id="871741.SAMN05192570_2723"/>
<reference evidence="3" key="1">
    <citation type="submission" date="2016-10" db="EMBL/GenBank/DDBJ databases">
        <authorList>
            <person name="Varghese N."/>
            <person name="Submissions S."/>
        </authorList>
    </citation>
    <scope>NUCLEOTIDE SEQUENCE [LARGE SCALE GENOMIC DNA]</scope>
    <source>
        <strain evidence="3">CGMCC 1.10683</strain>
    </source>
</reference>
<feature type="domain" description="PIN" evidence="1">
    <location>
        <begin position="4"/>
        <end position="130"/>
    </location>
</feature>
<dbReference type="InterPro" id="IPR002716">
    <property type="entry name" value="PIN_dom"/>
</dbReference>
<name>A0A1I6SVM8_9CAUL</name>
<dbReference type="InterPro" id="IPR029060">
    <property type="entry name" value="PIN-like_dom_sf"/>
</dbReference>
<dbReference type="Pfam" id="PF01850">
    <property type="entry name" value="PIN"/>
    <property type="match status" value="1"/>
</dbReference>
<organism evidence="2 3">
    <name type="scientific">Brevundimonas viscosa</name>
    <dbReference type="NCBI Taxonomy" id="871741"/>
    <lineage>
        <taxon>Bacteria</taxon>
        <taxon>Pseudomonadati</taxon>
        <taxon>Pseudomonadota</taxon>
        <taxon>Alphaproteobacteria</taxon>
        <taxon>Caulobacterales</taxon>
        <taxon>Caulobacteraceae</taxon>
        <taxon>Brevundimonas</taxon>
    </lineage>
</organism>
<dbReference type="OrthoDB" id="7204339at2"/>
<gene>
    <name evidence="2" type="ORF">SAMN05192570_2723</name>
</gene>
<dbReference type="RefSeq" id="WP_092311833.1">
    <property type="nucleotide sequence ID" value="NZ_FOZV01000006.1"/>
</dbReference>
<accession>A0A1I6SVM8</accession>
<proteinExistence type="predicted"/>
<evidence type="ECO:0000259" key="1">
    <source>
        <dbReference type="Pfam" id="PF01850"/>
    </source>
</evidence>
<dbReference type="Proteomes" id="UP000198788">
    <property type="component" value="Unassembled WGS sequence"/>
</dbReference>
<sequence length="146" mass="15574">MTDYFDASALAAVLLDEPARQQVNDHLAAADSAPVVSDFAVAEVSAAISRLIRMELRTPAEAGMLIEGLDQWVGETGGPVSLDVLDAREATLLVRRFDLKLRAPDALHLAICRRLEARLVTLDNTLTAAARALDVPCINPADASAL</sequence>
<evidence type="ECO:0000313" key="3">
    <source>
        <dbReference type="Proteomes" id="UP000198788"/>
    </source>
</evidence>